<keyword evidence="2" id="KW-0812">Transmembrane</keyword>
<feature type="transmembrane region" description="Helical" evidence="2">
    <location>
        <begin position="40"/>
        <end position="61"/>
    </location>
</feature>
<comment type="caution">
    <text evidence="3">The sequence shown here is derived from an EMBL/GenBank/DDBJ whole genome shotgun (WGS) entry which is preliminary data.</text>
</comment>
<evidence type="ECO:0000256" key="2">
    <source>
        <dbReference type="SAM" id="Phobius"/>
    </source>
</evidence>
<keyword evidence="2" id="KW-1133">Transmembrane helix</keyword>
<name>A0ABR7ZWB5_9CYAN</name>
<gene>
    <name evidence="3" type="ORF">H6F41_07905</name>
</gene>
<reference evidence="3 4" key="1">
    <citation type="journal article" date="2020" name="ISME J.">
        <title>Comparative genomics reveals insights into cyanobacterial evolution and habitat adaptation.</title>
        <authorList>
            <person name="Chen M.Y."/>
            <person name="Teng W.K."/>
            <person name="Zhao L."/>
            <person name="Hu C.X."/>
            <person name="Zhou Y.K."/>
            <person name="Han B.P."/>
            <person name="Song L.R."/>
            <person name="Shu W.S."/>
        </authorList>
    </citation>
    <scope>NUCLEOTIDE SEQUENCE [LARGE SCALE GENOMIC DNA]</scope>
    <source>
        <strain evidence="3 4">FACHB-723</strain>
    </source>
</reference>
<keyword evidence="4" id="KW-1185">Reference proteome</keyword>
<accession>A0ABR7ZWB5</accession>
<evidence type="ECO:0000256" key="1">
    <source>
        <dbReference type="SAM" id="MobiDB-lite"/>
    </source>
</evidence>
<keyword evidence="2" id="KW-0472">Membrane</keyword>
<proteinExistence type="predicted"/>
<feature type="region of interest" description="Disordered" evidence="1">
    <location>
        <begin position="1"/>
        <end position="21"/>
    </location>
</feature>
<feature type="transmembrane region" description="Helical" evidence="2">
    <location>
        <begin position="67"/>
        <end position="84"/>
    </location>
</feature>
<feature type="transmembrane region" description="Helical" evidence="2">
    <location>
        <begin position="91"/>
        <end position="113"/>
    </location>
</feature>
<evidence type="ECO:0000313" key="4">
    <source>
        <dbReference type="Proteomes" id="UP000642094"/>
    </source>
</evidence>
<feature type="compositionally biased region" description="Low complexity" evidence="1">
    <location>
        <begin position="1"/>
        <end position="16"/>
    </location>
</feature>
<sequence length="147" mass="16751">MNADNSDSLSESLSESSPEKLAEDPLLERQIQRLIEVQTYLRWLFDGCLWLTVGAASIWALRSDIELWIAAFTWAAVRITLAYNRLPMMGIGLCVAMTLATLVWQSSIILWGISASERQSLIKQIKKIQTKGKSHPLWRWVCEERVS</sequence>
<dbReference type="EMBL" id="JACJQB010000011">
    <property type="protein sequence ID" value="MBD2188065.1"/>
    <property type="molecule type" value="Genomic_DNA"/>
</dbReference>
<protein>
    <submittedName>
        <fullName evidence="3">Uncharacterized protein</fullName>
    </submittedName>
</protein>
<dbReference type="RefSeq" id="WP_190402925.1">
    <property type="nucleotide sequence ID" value="NZ_JACJQB010000011.1"/>
</dbReference>
<evidence type="ECO:0000313" key="3">
    <source>
        <dbReference type="EMBL" id="MBD2188065.1"/>
    </source>
</evidence>
<dbReference type="Proteomes" id="UP000642094">
    <property type="component" value="Unassembled WGS sequence"/>
</dbReference>
<organism evidence="3 4">
    <name type="scientific">Pseudanabaena mucicola FACHB-723</name>
    <dbReference type="NCBI Taxonomy" id="2692860"/>
    <lineage>
        <taxon>Bacteria</taxon>
        <taxon>Bacillati</taxon>
        <taxon>Cyanobacteriota</taxon>
        <taxon>Cyanophyceae</taxon>
        <taxon>Pseudanabaenales</taxon>
        <taxon>Pseudanabaenaceae</taxon>
        <taxon>Pseudanabaena</taxon>
    </lineage>
</organism>